<dbReference type="GO" id="GO:0005261">
    <property type="term" value="F:monoatomic cation channel activity"/>
    <property type="evidence" value="ECO:0007669"/>
    <property type="project" value="InterPro"/>
</dbReference>
<dbReference type="AlphaFoldDB" id="A0A4W5JD45"/>
<keyword evidence="1" id="KW-0472">Membrane</keyword>
<keyword evidence="3" id="KW-1185">Reference proteome</keyword>
<proteinExistence type="predicted"/>
<evidence type="ECO:0000256" key="1">
    <source>
        <dbReference type="SAM" id="Phobius"/>
    </source>
</evidence>
<reference evidence="2" key="3">
    <citation type="submission" date="2025-09" db="UniProtKB">
        <authorList>
            <consortium name="Ensembl"/>
        </authorList>
    </citation>
    <scope>IDENTIFICATION</scope>
</reference>
<feature type="transmembrane region" description="Helical" evidence="1">
    <location>
        <begin position="84"/>
        <end position="101"/>
    </location>
</feature>
<dbReference type="GO" id="GO:0005886">
    <property type="term" value="C:plasma membrane"/>
    <property type="evidence" value="ECO:0007669"/>
    <property type="project" value="TreeGrafter"/>
</dbReference>
<evidence type="ECO:0000313" key="3">
    <source>
        <dbReference type="Proteomes" id="UP000314982"/>
    </source>
</evidence>
<reference evidence="2" key="2">
    <citation type="submission" date="2025-08" db="UniProtKB">
        <authorList>
            <consortium name="Ensembl"/>
        </authorList>
    </citation>
    <scope>IDENTIFICATION</scope>
</reference>
<evidence type="ECO:0000313" key="2">
    <source>
        <dbReference type="Ensembl" id="ENSHHUP00000000817.1"/>
    </source>
</evidence>
<organism evidence="2 3">
    <name type="scientific">Hucho hucho</name>
    <name type="common">huchen</name>
    <dbReference type="NCBI Taxonomy" id="62062"/>
    <lineage>
        <taxon>Eukaryota</taxon>
        <taxon>Metazoa</taxon>
        <taxon>Chordata</taxon>
        <taxon>Craniata</taxon>
        <taxon>Vertebrata</taxon>
        <taxon>Euteleostomi</taxon>
        <taxon>Actinopterygii</taxon>
        <taxon>Neopterygii</taxon>
        <taxon>Teleostei</taxon>
        <taxon>Protacanthopterygii</taxon>
        <taxon>Salmoniformes</taxon>
        <taxon>Salmonidae</taxon>
        <taxon>Salmoninae</taxon>
        <taxon>Hucho</taxon>
    </lineage>
</organism>
<sequence length="102" mass="11536">MTHLCFSLQIHGIYIHVFVFLGCMIGLTLFVGVVIANFNENKGTALLTVDQRRWEDLKSRLKIAQPLHLPPRPGVCVRERIKKCLFLSLSSLLFSLLISLSV</sequence>
<keyword evidence="1" id="KW-0812">Transmembrane</keyword>
<accession>A0A4W5JD45</accession>
<keyword evidence="1" id="KW-1133">Transmembrane helix</keyword>
<feature type="transmembrane region" description="Helical" evidence="1">
    <location>
        <begin position="13"/>
        <end position="36"/>
    </location>
</feature>
<dbReference type="STRING" id="62062.ENSHHUP00000000817"/>
<dbReference type="Proteomes" id="UP000314982">
    <property type="component" value="Unassembled WGS sequence"/>
</dbReference>
<dbReference type="PANTHER" id="PTHR46141:SF1">
    <property type="entry name" value="SODIUM LEAK CHANNEL NALCN"/>
    <property type="match status" value="1"/>
</dbReference>
<name>A0A4W5JD45_9TELE</name>
<protein>
    <submittedName>
        <fullName evidence="2">Uncharacterized protein</fullName>
    </submittedName>
</protein>
<dbReference type="Ensembl" id="ENSHHUT00000000840.1">
    <property type="protein sequence ID" value="ENSHHUP00000000817.1"/>
    <property type="gene ID" value="ENSHHUG00000000567.1"/>
</dbReference>
<dbReference type="Gene3D" id="1.10.287.70">
    <property type="match status" value="1"/>
</dbReference>
<reference evidence="3" key="1">
    <citation type="submission" date="2018-06" db="EMBL/GenBank/DDBJ databases">
        <title>Genome assembly of Danube salmon.</title>
        <authorList>
            <person name="Macqueen D.J."/>
            <person name="Gundappa M.K."/>
        </authorList>
    </citation>
    <scope>NUCLEOTIDE SEQUENCE [LARGE SCALE GENOMIC DNA]</scope>
</reference>
<dbReference type="InterPro" id="IPR028823">
    <property type="entry name" value="NALCN"/>
</dbReference>
<dbReference type="GO" id="GO:0032224">
    <property type="term" value="P:positive regulation of synaptic transmission, cholinergic"/>
    <property type="evidence" value="ECO:0007669"/>
    <property type="project" value="TreeGrafter"/>
</dbReference>
<dbReference type="GO" id="GO:0032230">
    <property type="term" value="P:positive regulation of synaptic transmission, GABAergic"/>
    <property type="evidence" value="ECO:0007669"/>
    <property type="project" value="TreeGrafter"/>
</dbReference>
<dbReference type="GeneTree" id="ENSGT00940000156023"/>
<dbReference type="PANTHER" id="PTHR46141">
    <property type="entry name" value="SODIUM LEAK CHANNEL NON-SELECTIVE PROTEIN"/>
    <property type="match status" value="1"/>
</dbReference>